<dbReference type="AlphaFoldDB" id="A0A9W8KYH3"/>
<dbReference type="GO" id="GO:0071541">
    <property type="term" value="C:eukaryotic translation initiation factor 3 complex, eIF3m"/>
    <property type="evidence" value="ECO:0007669"/>
    <property type="project" value="UniProtKB-UniRule"/>
</dbReference>
<comment type="caution">
    <text evidence="7">The sequence shown here is derived from an EMBL/GenBank/DDBJ whole genome shotgun (WGS) entry which is preliminary data.</text>
</comment>
<proteinExistence type="inferred from homology"/>
<dbReference type="GO" id="GO:0001732">
    <property type="term" value="P:formation of cytoplasmic translation initiation complex"/>
    <property type="evidence" value="ECO:0007669"/>
    <property type="project" value="UniProtKB-UniRule"/>
</dbReference>
<dbReference type="InterPro" id="IPR045237">
    <property type="entry name" value="COPS7/eIF3m"/>
</dbReference>
<dbReference type="Proteomes" id="UP001151518">
    <property type="component" value="Unassembled WGS sequence"/>
</dbReference>
<dbReference type="SMART" id="SM00088">
    <property type="entry name" value="PINT"/>
    <property type="match status" value="1"/>
</dbReference>
<evidence type="ECO:0000256" key="1">
    <source>
        <dbReference type="ARBA" id="ARBA00008482"/>
    </source>
</evidence>
<comment type="subunit">
    <text evidence="5">Component of the eukaryotic translation initiation factor 3 (eIF-3) complex.</text>
</comment>
<sequence>MSARDVIFVDGEPSSQIRDLASFIGEQKQVSDLDAYVSSTNTAEAAVKESIGVLSKSPEEKLEAVYNQLFALVLIREEAPLDVVSVAKELAEDIAANVENGAAGLRVLNNLYNLVGDGKARALVFDSIVALAARSQLLGTVVPLISRLPAMFAEWGVGAGERARVLLDLRKALEAAQLTSEAYEAELVFLSAVGLEDQRAAEVASSAVVRFAKLSAVCDLDALASLDSVQELSKLDKLGDAGALLDALLASDYKQWRQFAANKRDMLTGLGVDIERASDKMRLLTVASLAAESLGQDVPFATVAQAIEVDEDEVEMWIIDVIRSGLIQGKMNQVSRTMLPTRTTYRRFGAEQWSILAERLEQWKQSLEKLQPVITNAKLVAQQQAVQMAGQARVTIKE</sequence>
<dbReference type="InterPro" id="IPR000717">
    <property type="entry name" value="PCI_dom"/>
</dbReference>
<reference evidence="7" key="1">
    <citation type="submission" date="2022-07" db="EMBL/GenBank/DDBJ databases">
        <title>Phylogenomic reconstructions and comparative analyses of Kickxellomycotina fungi.</title>
        <authorList>
            <person name="Reynolds N.K."/>
            <person name="Stajich J.E."/>
            <person name="Barry K."/>
            <person name="Grigoriev I.V."/>
            <person name="Crous P."/>
            <person name="Smith M.E."/>
        </authorList>
    </citation>
    <scope>NUCLEOTIDE SEQUENCE</scope>
    <source>
        <strain evidence="7">NRRL 3115</strain>
    </source>
</reference>
<dbReference type="InterPro" id="IPR027528">
    <property type="entry name" value="eIF3m"/>
</dbReference>
<comment type="similarity">
    <text evidence="1">Belongs to the CSN7/EIF3M family. CSN7 subfamily.</text>
</comment>
<accession>A0A9W8KYH3</accession>
<evidence type="ECO:0000259" key="6">
    <source>
        <dbReference type="PROSITE" id="PS50250"/>
    </source>
</evidence>
<dbReference type="GO" id="GO:0033290">
    <property type="term" value="C:eukaryotic 48S preinitiation complex"/>
    <property type="evidence" value="ECO:0007669"/>
    <property type="project" value="UniProtKB-UniRule"/>
</dbReference>
<evidence type="ECO:0000256" key="3">
    <source>
        <dbReference type="ARBA" id="ARBA00022540"/>
    </source>
</evidence>
<keyword evidence="4 5" id="KW-0648">Protein biosynthesis</keyword>
<dbReference type="PROSITE" id="PS50250">
    <property type="entry name" value="PCI"/>
    <property type="match status" value="1"/>
</dbReference>
<dbReference type="InterPro" id="IPR040750">
    <property type="entry name" value="eIF3m_C_helix"/>
</dbReference>
<feature type="domain" description="PCI" evidence="6">
    <location>
        <begin position="181"/>
        <end position="345"/>
    </location>
</feature>
<evidence type="ECO:0000256" key="4">
    <source>
        <dbReference type="ARBA" id="ARBA00022917"/>
    </source>
</evidence>
<dbReference type="Pfam" id="PF18005">
    <property type="entry name" value="eIF3m_C_helix"/>
    <property type="match status" value="1"/>
</dbReference>
<name>A0A9W8KYH3_9FUNG</name>
<protein>
    <recommendedName>
        <fullName evidence="5">Eukaryotic translation initiation factor 3 subunit M</fullName>
        <shortName evidence="5">eIF3m</shortName>
    </recommendedName>
</protein>
<dbReference type="EMBL" id="JANBTW010000011">
    <property type="protein sequence ID" value="KAJ2679564.1"/>
    <property type="molecule type" value="Genomic_DNA"/>
</dbReference>
<organism evidence="7 8">
    <name type="scientific">Coemansia spiralis</name>
    <dbReference type="NCBI Taxonomy" id="417178"/>
    <lineage>
        <taxon>Eukaryota</taxon>
        <taxon>Fungi</taxon>
        <taxon>Fungi incertae sedis</taxon>
        <taxon>Zoopagomycota</taxon>
        <taxon>Kickxellomycotina</taxon>
        <taxon>Kickxellomycetes</taxon>
        <taxon>Kickxellales</taxon>
        <taxon>Kickxellaceae</taxon>
        <taxon>Coemansia</taxon>
    </lineage>
</organism>
<keyword evidence="2 5" id="KW-0963">Cytoplasm</keyword>
<evidence type="ECO:0000256" key="5">
    <source>
        <dbReference type="HAMAP-Rule" id="MF_03012"/>
    </source>
</evidence>
<evidence type="ECO:0000313" key="8">
    <source>
        <dbReference type="Proteomes" id="UP001151518"/>
    </source>
</evidence>
<keyword evidence="3 5" id="KW-0396">Initiation factor</keyword>
<comment type="function">
    <text evidence="5">Component of the eukaryotic translation initiation factor 3 (eIF-3) complex, which is involved in protein synthesis of a specialized repertoire of mRNAs and, together with other initiation factors, stimulates binding of mRNA and methionyl-tRNAi to the 40S ribosome. The eIF-3 complex specifically targets and initiates translation of a subset of mRNAs involved in cell proliferation.</text>
</comment>
<comment type="subcellular location">
    <subcellularLocation>
        <location evidence="5">Cytoplasm</location>
    </subcellularLocation>
</comment>
<gene>
    <name evidence="7" type="ORF">GGI25_001488</name>
</gene>
<dbReference type="GO" id="GO:0016282">
    <property type="term" value="C:eukaryotic 43S preinitiation complex"/>
    <property type="evidence" value="ECO:0007669"/>
    <property type="project" value="UniProtKB-UniRule"/>
</dbReference>
<comment type="similarity">
    <text evidence="5">Belongs to the eIF-3 subunit M family.</text>
</comment>
<evidence type="ECO:0000256" key="2">
    <source>
        <dbReference type="ARBA" id="ARBA00022490"/>
    </source>
</evidence>
<dbReference type="GO" id="GO:0003743">
    <property type="term" value="F:translation initiation factor activity"/>
    <property type="evidence" value="ECO:0007669"/>
    <property type="project" value="UniProtKB-UniRule"/>
</dbReference>
<dbReference type="OrthoDB" id="10267031at2759"/>
<evidence type="ECO:0000313" key="7">
    <source>
        <dbReference type="EMBL" id="KAJ2679564.1"/>
    </source>
</evidence>
<dbReference type="HAMAP" id="MF_03012">
    <property type="entry name" value="eIF3m"/>
    <property type="match status" value="1"/>
</dbReference>
<dbReference type="PANTHER" id="PTHR15350">
    <property type="entry name" value="COP9 SIGNALOSOME COMPLEX SUBUNIT 7/DENDRITIC CELL PROTEIN GA17"/>
    <property type="match status" value="1"/>
</dbReference>
<dbReference type="PANTHER" id="PTHR15350:SF2">
    <property type="entry name" value="EUKARYOTIC TRANSLATION INITIATION FACTOR 3 SUBUNIT M"/>
    <property type="match status" value="1"/>
</dbReference>
<dbReference type="Pfam" id="PF01399">
    <property type="entry name" value="PCI"/>
    <property type="match status" value="1"/>
</dbReference>